<proteinExistence type="predicted"/>
<dbReference type="GeneID" id="300553517"/>
<dbReference type="AlphaFoldDB" id="A0A0A2DMI1"/>
<organism evidence="1 2">
    <name type="scientific">Corynebacterium auriscanis</name>
    <dbReference type="NCBI Taxonomy" id="99807"/>
    <lineage>
        <taxon>Bacteria</taxon>
        <taxon>Bacillati</taxon>
        <taxon>Actinomycetota</taxon>
        <taxon>Actinomycetes</taxon>
        <taxon>Mycobacteriales</taxon>
        <taxon>Corynebacteriaceae</taxon>
        <taxon>Corynebacterium</taxon>
    </lineage>
</organism>
<protein>
    <submittedName>
        <fullName evidence="1">Uncharacterized protein</fullName>
    </submittedName>
</protein>
<evidence type="ECO:0000313" key="2">
    <source>
        <dbReference type="Proteomes" id="UP000030145"/>
    </source>
</evidence>
<dbReference type="RefSeq" id="WP_156963427.1">
    <property type="nucleotide sequence ID" value="NZ_CP047046.1"/>
</dbReference>
<gene>
    <name evidence="1" type="ORF">MA47_05055</name>
</gene>
<name>A0A0A2DMI1_9CORY</name>
<keyword evidence="2" id="KW-1185">Reference proteome</keyword>
<evidence type="ECO:0000313" key="1">
    <source>
        <dbReference type="EMBL" id="KGM18952.1"/>
    </source>
</evidence>
<dbReference type="EMBL" id="JRVJ01000004">
    <property type="protein sequence ID" value="KGM18952.1"/>
    <property type="molecule type" value="Genomic_DNA"/>
</dbReference>
<comment type="caution">
    <text evidence="1">The sequence shown here is derived from an EMBL/GenBank/DDBJ whole genome shotgun (WGS) entry which is preliminary data.</text>
</comment>
<sequence>MSDDMSIHIPDSVPNSSADDWVEAHVNSCAGTSLTFSAGGKSHVRVFRSQLVALLAFASLSPSFLYSHSRNKARLHNGNDLELPPRHIQHQHCSAAECNVLAPGHKPHHGPVLRATNAPAEKWVPVEVLKVEGMKATLATPHGQVTVYNHQPHHFADVVEFHEQFGILRCARKSDPESRHTGRTVMWISREPITACTKG</sequence>
<dbReference type="Proteomes" id="UP000030145">
    <property type="component" value="Unassembled WGS sequence"/>
</dbReference>
<reference evidence="1 2" key="1">
    <citation type="submission" date="2014-10" db="EMBL/GenBank/DDBJ databases">
        <title>Whole Genome sequence of Corynebacterium auriscanis strain CIP 106629.</title>
        <authorList>
            <person name="Hassan S.S."/>
            <person name="Jamal S.B."/>
            <person name="Tiwari S."/>
            <person name="Oliveira L.D.C."/>
            <person name="Souza F."/>
            <person name="Mariano D.C."/>
            <person name="Almeida S."/>
            <person name="Dorella F."/>
            <person name="Pereira F."/>
            <person name="Carvalho A."/>
            <person name="Leal C.A."/>
            <person name="Soares S.D.C."/>
            <person name="Figueiredo H.C."/>
            <person name="Silva A."/>
            <person name="Azevedo V.A."/>
        </authorList>
    </citation>
    <scope>NUCLEOTIDE SEQUENCE [LARGE SCALE GENOMIC DNA]</scope>
    <source>
        <strain evidence="1 2">CIP 106629</strain>
    </source>
</reference>
<accession>A0A0A2DMI1</accession>